<name>A0ACC1CNY3_9NEOP</name>
<dbReference type="Proteomes" id="UP000824533">
    <property type="component" value="Linkage Group LG20"/>
</dbReference>
<sequence length="746" mass="86120">MESNIPYFSLPFLDSETSELGFSKPEPQECEYDELHPILPSHGSLLGPDDVLAQFLYGDEPLEEPDLNGPTTLHCEICRKQFDNAKKYHGHLRVHCKENKWVCDKCPNEKFSTKQLLMKHSLTHKPLQRVWRCPQCTMSFEALWRLQQHLFAKHLDYRPHKCHKCEKSFHKQSDLYKHENVHRGVKNHSCTVCTKVFADKSNLRRHMLTHTKEKPFCCPNCGNRFQQIASLNRHRKNCAARNNQPESSEVVDKTTRKNYCRVCGMVFQYKSALLEHCVRAHTNNTPEDKEKEDKSNHMNNDPQGTEEYIVDDILSAEDDYMTMNTHSDILNAYNNQYDAANVDNLMQYELLKDMNQLHMLDDELLLNDIDFDSLQTNHIFTNDIDCPADKTSEILFDLADCGRSLDQDLMNSLYQVKAEHLPDELLNAPAVLSVEDKTNEYFENPTISVNECATIFESDVDLDASTNLAANLNQLIGENKVQYICTEHDDTFIISINKEIDAEKLTDILNIGVGLVDEVTKSGQTRAVEAENLCSINNAELVQTTKDVVDVVAITEATKQTDQKDEKKVKVKKRKLYVCPNCDKLFAKKCNYESHIATHEPSLRRHTCRVCTAKFSYKSTLNKHMRSHHTPGVYPNHACGLCDKSYKAAWLLKSHMERDHEGIAQYKCQQKDCDKKFYKKSDLDKHERSHTGVRPYVCEACARRFGQSSHLKRHERSCKERKKLAKKKKRPVPDLHPRVNKLPVIY</sequence>
<organism evidence="1 2">
    <name type="scientific">Dendrolimus kikuchii</name>
    <dbReference type="NCBI Taxonomy" id="765133"/>
    <lineage>
        <taxon>Eukaryota</taxon>
        <taxon>Metazoa</taxon>
        <taxon>Ecdysozoa</taxon>
        <taxon>Arthropoda</taxon>
        <taxon>Hexapoda</taxon>
        <taxon>Insecta</taxon>
        <taxon>Pterygota</taxon>
        <taxon>Neoptera</taxon>
        <taxon>Endopterygota</taxon>
        <taxon>Lepidoptera</taxon>
        <taxon>Glossata</taxon>
        <taxon>Ditrysia</taxon>
        <taxon>Bombycoidea</taxon>
        <taxon>Lasiocampidae</taxon>
        <taxon>Dendrolimus</taxon>
    </lineage>
</organism>
<evidence type="ECO:0000313" key="2">
    <source>
        <dbReference type="Proteomes" id="UP000824533"/>
    </source>
</evidence>
<gene>
    <name evidence="1" type="ORF">K1T71_011358</name>
</gene>
<comment type="caution">
    <text evidence="1">The sequence shown here is derived from an EMBL/GenBank/DDBJ whole genome shotgun (WGS) entry which is preliminary data.</text>
</comment>
<protein>
    <submittedName>
        <fullName evidence="1">Uncharacterized protein</fullName>
    </submittedName>
</protein>
<reference evidence="1 2" key="1">
    <citation type="journal article" date="2021" name="Front. Genet.">
        <title>Chromosome-Level Genome Assembly Reveals Significant Gene Expansion in the Toll and IMD Signaling Pathways of Dendrolimus kikuchii.</title>
        <authorList>
            <person name="Zhou J."/>
            <person name="Wu P."/>
            <person name="Xiong Z."/>
            <person name="Liu N."/>
            <person name="Zhao N."/>
            <person name="Ji M."/>
            <person name="Qiu Y."/>
            <person name="Yang B."/>
        </authorList>
    </citation>
    <scope>NUCLEOTIDE SEQUENCE [LARGE SCALE GENOMIC DNA]</scope>
    <source>
        <strain evidence="1">Ann1</strain>
    </source>
</reference>
<keyword evidence="2" id="KW-1185">Reference proteome</keyword>
<dbReference type="EMBL" id="CM034406">
    <property type="protein sequence ID" value="KAJ0173182.1"/>
    <property type="molecule type" value="Genomic_DNA"/>
</dbReference>
<proteinExistence type="predicted"/>
<evidence type="ECO:0000313" key="1">
    <source>
        <dbReference type="EMBL" id="KAJ0173182.1"/>
    </source>
</evidence>
<accession>A0ACC1CNY3</accession>